<accession>A0AAE0IGB1</accession>
<dbReference type="SUPFAM" id="SSF48403">
    <property type="entry name" value="Ankyrin repeat"/>
    <property type="match status" value="1"/>
</dbReference>
<keyword evidence="2" id="KW-1185">Reference proteome</keyword>
<dbReference type="EMBL" id="JAUEPO010000004">
    <property type="protein sequence ID" value="KAK3324487.1"/>
    <property type="molecule type" value="Genomic_DNA"/>
</dbReference>
<dbReference type="Proteomes" id="UP001286456">
    <property type="component" value="Unassembled WGS sequence"/>
</dbReference>
<sequence length="519" mass="57900">MAEGSGNQGNDILRRLQESGGKTQQQLCTGMQGLELEDHDWEFSLPKVPVLTVLLNGIPFATDYAVPGWDTRTVNTVETVDGNFSLDDLVGAIQGGETCERIRNYLTHYHRYLGDDLLGKLNGTAEGIPAFFYVIETRDSELVRLWANYGADVNTTYGKMRIPLLAFAIALGTSFTHDTTAVVKTLLSLGASVNVIPKACYWPLERDLPRDGPPDDELTELKDKEKRWCVPSARRRITTTLNLSFTQRYVLHLASYLARFSEATRQVTRLHEADELLGIQYFLIWADHGIQVSDRQTRGVSCNANQEAYCAPLCGPKRPCTRRLNLFGPRAPFIGSGVGSALNNLIAAHNGKRSIIFMFLDEFEKTEHEIRQTLLIPFQSGEYQDRRNLRSLDCSKSIWILATNAFDPTIHSFCRQNEKAPITGRITDFLPFLTFSPCEEAAVADKALAKEGYVQELGARSVINIVDQKVKFPFIGAYLETREEIREGQPTSVFVLGVGDDDEVEVPQSAAPEPAKDLS</sequence>
<proteinExistence type="predicted"/>
<evidence type="ECO:0000313" key="1">
    <source>
        <dbReference type="EMBL" id="KAK3324487.1"/>
    </source>
</evidence>
<dbReference type="SUPFAM" id="SSF52540">
    <property type="entry name" value="P-loop containing nucleoside triphosphate hydrolases"/>
    <property type="match status" value="1"/>
</dbReference>
<dbReference type="AlphaFoldDB" id="A0AAE0IGB1"/>
<evidence type="ECO:0000313" key="2">
    <source>
        <dbReference type="Proteomes" id="UP001286456"/>
    </source>
</evidence>
<dbReference type="Gene3D" id="3.40.50.300">
    <property type="entry name" value="P-loop containing nucleotide triphosphate hydrolases"/>
    <property type="match status" value="1"/>
</dbReference>
<name>A0AAE0IGB1_9PEZI</name>
<reference evidence="1" key="2">
    <citation type="submission" date="2023-06" db="EMBL/GenBank/DDBJ databases">
        <authorList>
            <consortium name="Lawrence Berkeley National Laboratory"/>
            <person name="Haridas S."/>
            <person name="Hensen N."/>
            <person name="Bonometti L."/>
            <person name="Westerberg I."/>
            <person name="Brannstrom I.O."/>
            <person name="Guillou S."/>
            <person name="Cros-Aarteil S."/>
            <person name="Calhoun S."/>
            <person name="Kuo A."/>
            <person name="Mondo S."/>
            <person name="Pangilinan J."/>
            <person name="Riley R."/>
            <person name="Labutti K."/>
            <person name="Andreopoulos B."/>
            <person name="Lipzen A."/>
            <person name="Chen C."/>
            <person name="Yanf M."/>
            <person name="Daum C."/>
            <person name="Ng V."/>
            <person name="Clum A."/>
            <person name="Steindorff A."/>
            <person name="Ohm R."/>
            <person name="Martin F."/>
            <person name="Silar P."/>
            <person name="Natvig D."/>
            <person name="Lalanne C."/>
            <person name="Gautier V."/>
            <person name="Ament-Velasquez S.L."/>
            <person name="Kruys A."/>
            <person name="Hutchinson M.I."/>
            <person name="Powell A.J."/>
            <person name="Barry K."/>
            <person name="Miller A.N."/>
            <person name="Grigoriev I.V."/>
            <person name="Debuchy R."/>
            <person name="Gladieux P."/>
            <person name="Thoren M.H."/>
            <person name="Johannesson H."/>
        </authorList>
    </citation>
    <scope>NUCLEOTIDE SEQUENCE</scope>
    <source>
        <strain evidence="1">SMH4131-1</strain>
    </source>
</reference>
<gene>
    <name evidence="1" type="ORF">B0T19DRAFT_486645</name>
</gene>
<comment type="caution">
    <text evidence="1">The sequence shown here is derived from an EMBL/GenBank/DDBJ whole genome shotgun (WGS) entry which is preliminary data.</text>
</comment>
<protein>
    <submittedName>
        <fullName evidence="1">Uncharacterized protein</fullName>
    </submittedName>
</protein>
<dbReference type="InterPro" id="IPR027417">
    <property type="entry name" value="P-loop_NTPase"/>
</dbReference>
<dbReference type="InterPro" id="IPR036770">
    <property type="entry name" value="Ankyrin_rpt-contain_sf"/>
</dbReference>
<organism evidence="1 2">
    <name type="scientific">Cercophora scortea</name>
    <dbReference type="NCBI Taxonomy" id="314031"/>
    <lineage>
        <taxon>Eukaryota</taxon>
        <taxon>Fungi</taxon>
        <taxon>Dikarya</taxon>
        <taxon>Ascomycota</taxon>
        <taxon>Pezizomycotina</taxon>
        <taxon>Sordariomycetes</taxon>
        <taxon>Sordariomycetidae</taxon>
        <taxon>Sordariales</taxon>
        <taxon>Lasiosphaeriaceae</taxon>
        <taxon>Cercophora</taxon>
    </lineage>
</organism>
<reference evidence="1" key="1">
    <citation type="journal article" date="2023" name="Mol. Phylogenet. Evol.">
        <title>Genome-scale phylogeny and comparative genomics of the fungal order Sordariales.</title>
        <authorList>
            <person name="Hensen N."/>
            <person name="Bonometti L."/>
            <person name="Westerberg I."/>
            <person name="Brannstrom I.O."/>
            <person name="Guillou S."/>
            <person name="Cros-Aarteil S."/>
            <person name="Calhoun S."/>
            <person name="Haridas S."/>
            <person name="Kuo A."/>
            <person name="Mondo S."/>
            <person name="Pangilinan J."/>
            <person name="Riley R."/>
            <person name="LaButti K."/>
            <person name="Andreopoulos B."/>
            <person name="Lipzen A."/>
            <person name="Chen C."/>
            <person name="Yan M."/>
            <person name="Daum C."/>
            <person name="Ng V."/>
            <person name="Clum A."/>
            <person name="Steindorff A."/>
            <person name="Ohm R.A."/>
            <person name="Martin F."/>
            <person name="Silar P."/>
            <person name="Natvig D.O."/>
            <person name="Lalanne C."/>
            <person name="Gautier V."/>
            <person name="Ament-Velasquez S.L."/>
            <person name="Kruys A."/>
            <person name="Hutchinson M.I."/>
            <person name="Powell A.J."/>
            <person name="Barry K."/>
            <person name="Miller A.N."/>
            <person name="Grigoriev I.V."/>
            <person name="Debuchy R."/>
            <person name="Gladieux P."/>
            <person name="Hiltunen Thoren M."/>
            <person name="Johannesson H."/>
        </authorList>
    </citation>
    <scope>NUCLEOTIDE SEQUENCE</scope>
    <source>
        <strain evidence="1">SMH4131-1</strain>
    </source>
</reference>